<accession>A0ABM7G836</accession>
<evidence type="ECO:0000256" key="1">
    <source>
        <dbReference type="SAM" id="MobiDB-lite"/>
    </source>
</evidence>
<sequence length="98" mass="10175">MASALALTISINFMITPPICAPGIALYDLADMGEHRQRGACFNSGELAGFAGLRRAERALKSDHVTGRYAHASPVEVTPNGSAQVPHSTAEGASGLQP</sequence>
<dbReference type="Proteomes" id="UP001059971">
    <property type="component" value="Chromosome 2"/>
</dbReference>
<reference evidence="2" key="1">
    <citation type="submission" date="2018-07" db="EMBL/GenBank/DDBJ databases">
        <title>Complete genome sequence of Sphingomonas bisphenolicum strain AO1, a bisphenol A degradative bacterium isolated from Japanese farm field.</title>
        <authorList>
            <person name="Murakami M."/>
            <person name="Koh M."/>
            <person name="Koba S."/>
            <person name="Matsumura Y."/>
        </authorList>
    </citation>
    <scope>NUCLEOTIDE SEQUENCE</scope>
    <source>
        <strain evidence="2">AO1</strain>
    </source>
</reference>
<protein>
    <submittedName>
        <fullName evidence="2">Uncharacterized protein</fullName>
    </submittedName>
</protein>
<feature type="region of interest" description="Disordered" evidence="1">
    <location>
        <begin position="71"/>
        <end position="98"/>
    </location>
</feature>
<dbReference type="EMBL" id="AP018818">
    <property type="protein sequence ID" value="BBF72252.1"/>
    <property type="molecule type" value="Genomic_DNA"/>
</dbReference>
<proteinExistence type="predicted"/>
<evidence type="ECO:0000313" key="3">
    <source>
        <dbReference type="Proteomes" id="UP001059971"/>
    </source>
</evidence>
<evidence type="ECO:0000313" key="2">
    <source>
        <dbReference type="EMBL" id="BBF72252.1"/>
    </source>
</evidence>
<organism evidence="2 3">
    <name type="scientific">Sphingomonas bisphenolicum</name>
    <dbReference type="NCBI Taxonomy" id="296544"/>
    <lineage>
        <taxon>Bacteria</taxon>
        <taxon>Pseudomonadati</taxon>
        <taxon>Pseudomonadota</taxon>
        <taxon>Alphaproteobacteria</taxon>
        <taxon>Sphingomonadales</taxon>
        <taxon>Sphingomonadaceae</taxon>
        <taxon>Sphingomonas</taxon>
    </lineage>
</organism>
<keyword evidence="3" id="KW-1185">Reference proteome</keyword>
<gene>
    <name evidence="2" type="ORF">SBA_ch2_7850</name>
</gene>
<name>A0ABM7G836_9SPHN</name>